<feature type="chain" id="PRO_5043311011" description="C-type lectin domain-containing protein" evidence="2">
    <location>
        <begin position="22"/>
        <end position="256"/>
    </location>
</feature>
<dbReference type="EnsemblMetazoa" id="XM_019905557.1">
    <property type="protein sequence ID" value="XP_019761116.1"/>
    <property type="gene ID" value="LOC109538350"/>
</dbReference>
<keyword evidence="5" id="KW-1185">Reference proteome</keyword>
<evidence type="ECO:0000259" key="3">
    <source>
        <dbReference type="PROSITE" id="PS50041"/>
    </source>
</evidence>
<feature type="signal peptide" evidence="2">
    <location>
        <begin position="1"/>
        <end position="21"/>
    </location>
</feature>
<evidence type="ECO:0000313" key="4">
    <source>
        <dbReference type="EnsemblMetazoa" id="XP_019761116.1"/>
    </source>
</evidence>
<name>A0AAR5PK18_DENPD</name>
<evidence type="ECO:0000256" key="1">
    <source>
        <dbReference type="ARBA" id="ARBA00023157"/>
    </source>
</evidence>
<organism evidence="4 5">
    <name type="scientific">Dendroctonus ponderosae</name>
    <name type="common">Mountain pine beetle</name>
    <dbReference type="NCBI Taxonomy" id="77166"/>
    <lineage>
        <taxon>Eukaryota</taxon>
        <taxon>Metazoa</taxon>
        <taxon>Ecdysozoa</taxon>
        <taxon>Arthropoda</taxon>
        <taxon>Hexapoda</taxon>
        <taxon>Insecta</taxon>
        <taxon>Pterygota</taxon>
        <taxon>Neoptera</taxon>
        <taxon>Endopterygota</taxon>
        <taxon>Coleoptera</taxon>
        <taxon>Polyphaga</taxon>
        <taxon>Cucujiformia</taxon>
        <taxon>Curculionidae</taxon>
        <taxon>Scolytinae</taxon>
        <taxon>Dendroctonus</taxon>
    </lineage>
</organism>
<feature type="domain" description="C-type lectin" evidence="3">
    <location>
        <begin position="29"/>
        <end position="125"/>
    </location>
</feature>
<keyword evidence="2" id="KW-0732">Signal</keyword>
<dbReference type="InterPro" id="IPR016186">
    <property type="entry name" value="C-type_lectin-like/link_sf"/>
</dbReference>
<dbReference type="GeneID" id="109538350"/>
<dbReference type="PROSITE" id="PS50041">
    <property type="entry name" value="C_TYPE_LECTIN_2"/>
    <property type="match status" value="2"/>
</dbReference>
<feature type="domain" description="C-type lectin" evidence="3">
    <location>
        <begin position="128"/>
        <end position="252"/>
    </location>
</feature>
<evidence type="ECO:0000313" key="5">
    <source>
        <dbReference type="Proteomes" id="UP000019118"/>
    </source>
</evidence>
<dbReference type="SMART" id="SM00034">
    <property type="entry name" value="CLECT"/>
    <property type="match status" value="1"/>
</dbReference>
<accession>A0AAR5PK18</accession>
<dbReference type="Pfam" id="PF00059">
    <property type="entry name" value="Lectin_C"/>
    <property type="match status" value="2"/>
</dbReference>
<evidence type="ECO:0000256" key="2">
    <source>
        <dbReference type="SAM" id="SignalP"/>
    </source>
</evidence>
<dbReference type="Gene3D" id="3.10.100.10">
    <property type="entry name" value="Mannose-Binding Protein A, subunit A"/>
    <property type="match status" value="2"/>
</dbReference>
<protein>
    <recommendedName>
        <fullName evidence="3">C-type lectin domain-containing protein</fullName>
    </recommendedName>
</protein>
<dbReference type="KEGG" id="dpa:109538350"/>
<keyword evidence="1" id="KW-1015">Disulfide bond</keyword>
<dbReference type="Proteomes" id="UP000019118">
    <property type="component" value="Unassembled WGS sequence"/>
</dbReference>
<reference evidence="4" key="2">
    <citation type="submission" date="2024-08" db="UniProtKB">
        <authorList>
            <consortium name="EnsemblMetazoa"/>
        </authorList>
    </citation>
    <scope>IDENTIFICATION</scope>
</reference>
<reference evidence="5" key="1">
    <citation type="journal article" date="2013" name="Genome Biol.">
        <title>Draft genome of the mountain pine beetle, Dendroctonus ponderosae Hopkins, a major forest pest.</title>
        <authorList>
            <person name="Keeling C.I."/>
            <person name="Yuen M.M."/>
            <person name="Liao N.Y."/>
            <person name="Docking T.R."/>
            <person name="Chan S.K."/>
            <person name="Taylor G.A."/>
            <person name="Palmquist D.L."/>
            <person name="Jackman S.D."/>
            <person name="Nguyen A."/>
            <person name="Li M."/>
            <person name="Henderson H."/>
            <person name="Janes J.K."/>
            <person name="Zhao Y."/>
            <person name="Pandoh P."/>
            <person name="Moore R."/>
            <person name="Sperling F.A."/>
            <person name="Huber D.P."/>
            <person name="Birol I."/>
            <person name="Jones S.J."/>
            <person name="Bohlmann J."/>
        </authorList>
    </citation>
    <scope>NUCLEOTIDE SEQUENCE</scope>
</reference>
<dbReference type="InterPro" id="IPR016187">
    <property type="entry name" value="CTDL_fold"/>
</dbReference>
<dbReference type="RefSeq" id="XP_019761116.1">
    <property type="nucleotide sequence ID" value="XM_019905557.2"/>
</dbReference>
<dbReference type="PANTHER" id="PTHR22803">
    <property type="entry name" value="MANNOSE, PHOSPHOLIPASE, LECTIN RECEPTOR RELATED"/>
    <property type="match status" value="1"/>
</dbReference>
<dbReference type="CDD" id="cd00037">
    <property type="entry name" value="CLECT"/>
    <property type="match status" value="2"/>
</dbReference>
<dbReference type="InterPro" id="IPR050111">
    <property type="entry name" value="C-type_lectin/snaclec_domain"/>
</dbReference>
<dbReference type="InterPro" id="IPR018378">
    <property type="entry name" value="C-type_lectin_CS"/>
</dbReference>
<dbReference type="AlphaFoldDB" id="A0AAR5PK18"/>
<proteinExistence type="predicted"/>
<dbReference type="InterPro" id="IPR001304">
    <property type="entry name" value="C-type_lectin-like"/>
</dbReference>
<dbReference type="PROSITE" id="PS00615">
    <property type="entry name" value="C_TYPE_LECTIN_1"/>
    <property type="match status" value="1"/>
</dbReference>
<sequence>MPIKILSALLFLICAIECIIGRATLPVEQSNVNYVVSTLAVSWKDAFVLCEQSGMELVSITSAKEQNAVAEALSSYPPQHGFSKGYWTSGTRFNGNSFVWFTSGKPLVYNQFADNQPDNAGNNENLGQSNFKYVISTVAVPWKDAFVLCKQSGMELVSITSAEEQNAVADALSAYPTKQGFSNGYWTSGTRFNGNSFVWFTSGKPLVYTRFADKQPDNAGNNENCIEFFMYCENSYKWNDRDCSQKAGYICQERSD</sequence>
<dbReference type="SUPFAM" id="SSF56436">
    <property type="entry name" value="C-type lectin-like"/>
    <property type="match status" value="2"/>
</dbReference>